<dbReference type="PANTHER" id="PTHR43265:SF1">
    <property type="entry name" value="ESTERASE ESTD"/>
    <property type="match status" value="1"/>
</dbReference>
<organism evidence="3">
    <name type="scientific">marine sediment metagenome</name>
    <dbReference type="NCBI Taxonomy" id="412755"/>
    <lineage>
        <taxon>unclassified sequences</taxon>
        <taxon>metagenomes</taxon>
        <taxon>ecological metagenomes</taxon>
    </lineage>
</organism>
<dbReference type="Gene3D" id="3.40.50.1820">
    <property type="entry name" value="alpha/beta hydrolase"/>
    <property type="match status" value="1"/>
</dbReference>
<feature type="domain" description="Serine aminopeptidase S33" evidence="2">
    <location>
        <begin position="76"/>
        <end position="189"/>
    </location>
</feature>
<evidence type="ECO:0000256" key="1">
    <source>
        <dbReference type="SAM" id="MobiDB-lite"/>
    </source>
</evidence>
<dbReference type="Pfam" id="PF12146">
    <property type="entry name" value="Hydrolase_4"/>
    <property type="match status" value="1"/>
</dbReference>
<reference evidence="3" key="1">
    <citation type="journal article" date="2014" name="Front. Microbiol.">
        <title>High frequency of phylogenetically diverse reductive dehalogenase-homologous genes in deep subseafloor sedimentary metagenomes.</title>
        <authorList>
            <person name="Kawai M."/>
            <person name="Futagami T."/>
            <person name="Toyoda A."/>
            <person name="Takaki Y."/>
            <person name="Nishi S."/>
            <person name="Hori S."/>
            <person name="Arai W."/>
            <person name="Tsubouchi T."/>
            <person name="Morono Y."/>
            <person name="Uchiyama I."/>
            <person name="Ito T."/>
            <person name="Fujiyama A."/>
            <person name="Inagaki F."/>
            <person name="Takami H."/>
        </authorList>
    </citation>
    <scope>NUCLEOTIDE SEQUENCE</scope>
    <source>
        <strain evidence="3">Expedition CK06-06</strain>
    </source>
</reference>
<comment type="caution">
    <text evidence="3">The sequence shown here is derived from an EMBL/GenBank/DDBJ whole genome shotgun (WGS) entry which is preliminary data.</text>
</comment>
<dbReference type="GO" id="GO:0052689">
    <property type="term" value="F:carboxylic ester hydrolase activity"/>
    <property type="evidence" value="ECO:0007669"/>
    <property type="project" value="TreeGrafter"/>
</dbReference>
<accession>X0Z8U3</accession>
<sequence length="205" mass="21453">SSLFPKGISLGLEGIADAIPSGIEEQEVTFNSSGITLAGTLTVPAGASKPVPAVLFVHASGPVDRDGNVAGVETDIFRDLAHSLSQAGIASLRYDKRGTGESEGVSSDSSMNDLLTDARIGLSALQACEKVDDQSCFLIGYSEGGILAPIIASERDDLAGIVIIAGAARSLDAIIREQVERLNRSSGMSEEQLQTTREQEDQYLS</sequence>
<protein>
    <recommendedName>
        <fullName evidence="2">Serine aminopeptidase S33 domain-containing protein</fullName>
    </recommendedName>
</protein>
<dbReference type="InterPro" id="IPR053145">
    <property type="entry name" value="AB_hydrolase_Est10"/>
</dbReference>
<feature type="region of interest" description="Disordered" evidence="1">
    <location>
        <begin position="185"/>
        <end position="205"/>
    </location>
</feature>
<dbReference type="SUPFAM" id="SSF53474">
    <property type="entry name" value="alpha/beta-Hydrolases"/>
    <property type="match status" value="1"/>
</dbReference>
<dbReference type="EMBL" id="BARS01055359">
    <property type="protein sequence ID" value="GAG44911.1"/>
    <property type="molecule type" value="Genomic_DNA"/>
</dbReference>
<dbReference type="AlphaFoldDB" id="X0Z8U3"/>
<dbReference type="PANTHER" id="PTHR43265">
    <property type="entry name" value="ESTERASE ESTD"/>
    <property type="match status" value="1"/>
</dbReference>
<feature type="non-terminal residue" evidence="3">
    <location>
        <position position="205"/>
    </location>
</feature>
<name>X0Z8U3_9ZZZZ</name>
<feature type="non-terminal residue" evidence="3">
    <location>
        <position position="1"/>
    </location>
</feature>
<gene>
    <name evidence="3" type="ORF">S01H1_81749</name>
</gene>
<dbReference type="InterPro" id="IPR029058">
    <property type="entry name" value="AB_hydrolase_fold"/>
</dbReference>
<evidence type="ECO:0000259" key="2">
    <source>
        <dbReference type="Pfam" id="PF12146"/>
    </source>
</evidence>
<evidence type="ECO:0000313" key="3">
    <source>
        <dbReference type="EMBL" id="GAG44911.1"/>
    </source>
</evidence>
<proteinExistence type="predicted"/>
<dbReference type="InterPro" id="IPR022742">
    <property type="entry name" value="Hydrolase_4"/>
</dbReference>